<keyword evidence="1" id="KW-0812">Transmembrane</keyword>
<organism evidence="2 3">
    <name type="scientific">Sphingomonas metalli</name>
    <dbReference type="NCBI Taxonomy" id="1779358"/>
    <lineage>
        <taxon>Bacteria</taxon>
        <taxon>Pseudomonadati</taxon>
        <taxon>Pseudomonadota</taxon>
        <taxon>Alphaproteobacteria</taxon>
        <taxon>Sphingomonadales</taxon>
        <taxon>Sphingomonadaceae</taxon>
        <taxon>Sphingomonas</taxon>
    </lineage>
</organism>
<gene>
    <name evidence="2" type="ORF">GCM10011380_07460</name>
</gene>
<evidence type="ECO:0000256" key="1">
    <source>
        <dbReference type="SAM" id="Phobius"/>
    </source>
</evidence>
<feature type="transmembrane region" description="Helical" evidence="1">
    <location>
        <begin position="132"/>
        <end position="156"/>
    </location>
</feature>
<sequence>MDRGGGTRNAWWQTRWFVVAMALAAAIPLIWPEIPPLVDLPGHMARYRVSLVYDDQPWIRQWYDFRWSLIGNLGIDLLVIPLSHLFGLELAVKLIVMSIPVLTVTGLLWIAREVHGRIPATALFALPLAYNYAFNFGFVNFLLSMALALNLFALWLRLARLGRFDLRTVLFVPLSSALWLCHTFGWGVLGVLAFSAEMIRQHDLRKDGRGGHWIESWVRAGLGCLPLALPMVFMIFWRSGDHVTGKTTDWFNWWAKYNWVKMILRDRWKVWDIASLLVLFAILVKGVRDRRITYSRNLVLSALFLLAVYLLLPRIVFGSAYADMRLAPFVLAIALIALRPRPGITPRSAATLAMLGLVFYGARLAGTTWSYWLYDREYDRVLTALPHVPPRARVVSFVGRRCGDAWAYTRLEHIPAMMLVRRMAYTNDQWSMAGAQQLTVRYRAARGFAHDPSEVVTDRWCRGQFWRPLTYSLAAFPRDAFDYVWLLNPPPYDPSLIKGLTPVWRSGRDVLLRVDDRTQPPPPPLPDYLLRIIAQQRLKGVSSAR</sequence>
<evidence type="ECO:0000313" key="2">
    <source>
        <dbReference type="EMBL" id="GGB20397.1"/>
    </source>
</evidence>
<evidence type="ECO:0000313" key="3">
    <source>
        <dbReference type="Proteomes" id="UP000623067"/>
    </source>
</evidence>
<keyword evidence="1" id="KW-1133">Transmembrane helix</keyword>
<name>A0A916SWW0_9SPHN</name>
<keyword evidence="1" id="KW-0472">Membrane</keyword>
<feature type="transmembrane region" description="Helical" evidence="1">
    <location>
        <begin position="294"/>
        <end position="312"/>
    </location>
</feature>
<dbReference type="Proteomes" id="UP000623067">
    <property type="component" value="Unassembled WGS sequence"/>
</dbReference>
<feature type="transmembrane region" description="Helical" evidence="1">
    <location>
        <begin position="217"/>
        <end position="237"/>
    </location>
</feature>
<protein>
    <submittedName>
        <fullName evidence="2">Uncharacterized protein</fullName>
    </submittedName>
</protein>
<feature type="transmembrane region" description="Helical" evidence="1">
    <location>
        <begin position="12"/>
        <end position="31"/>
    </location>
</feature>
<dbReference type="RefSeq" id="WP_229664343.1">
    <property type="nucleotide sequence ID" value="NZ_BMIH01000001.1"/>
</dbReference>
<feature type="transmembrane region" description="Helical" evidence="1">
    <location>
        <begin position="176"/>
        <end position="196"/>
    </location>
</feature>
<proteinExistence type="predicted"/>
<feature type="transmembrane region" description="Helical" evidence="1">
    <location>
        <begin position="268"/>
        <end position="287"/>
    </location>
</feature>
<dbReference type="AlphaFoldDB" id="A0A916SWW0"/>
<feature type="transmembrane region" description="Helical" evidence="1">
    <location>
        <begin position="90"/>
        <end position="111"/>
    </location>
</feature>
<keyword evidence="3" id="KW-1185">Reference proteome</keyword>
<dbReference type="EMBL" id="BMIH01000001">
    <property type="protein sequence ID" value="GGB20397.1"/>
    <property type="molecule type" value="Genomic_DNA"/>
</dbReference>
<reference evidence="2" key="1">
    <citation type="journal article" date="2014" name="Int. J. Syst. Evol. Microbiol.">
        <title>Complete genome sequence of Corynebacterium casei LMG S-19264T (=DSM 44701T), isolated from a smear-ripened cheese.</title>
        <authorList>
            <consortium name="US DOE Joint Genome Institute (JGI-PGF)"/>
            <person name="Walter F."/>
            <person name="Albersmeier A."/>
            <person name="Kalinowski J."/>
            <person name="Ruckert C."/>
        </authorList>
    </citation>
    <scope>NUCLEOTIDE SEQUENCE</scope>
    <source>
        <strain evidence="2">CGMCC 1.15330</strain>
    </source>
</reference>
<reference evidence="2" key="2">
    <citation type="submission" date="2020-09" db="EMBL/GenBank/DDBJ databases">
        <authorList>
            <person name="Sun Q."/>
            <person name="Zhou Y."/>
        </authorList>
    </citation>
    <scope>NUCLEOTIDE SEQUENCE</scope>
    <source>
        <strain evidence="2">CGMCC 1.15330</strain>
    </source>
</reference>
<comment type="caution">
    <text evidence="2">The sequence shown here is derived from an EMBL/GenBank/DDBJ whole genome shotgun (WGS) entry which is preliminary data.</text>
</comment>
<accession>A0A916SWW0</accession>
<feature type="transmembrane region" description="Helical" evidence="1">
    <location>
        <begin position="350"/>
        <end position="374"/>
    </location>
</feature>